<evidence type="ECO:0000256" key="2">
    <source>
        <dbReference type="ARBA" id="ARBA00006403"/>
    </source>
</evidence>
<dbReference type="Gene3D" id="1.10.10.10">
    <property type="entry name" value="Winged helix-like DNA-binding domain superfamily/Winged helix DNA-binding domain"/>
    <property type="match status" value="1"/>
</dbReference>
<gene>
    <name evidence="7" type="ORF">E1301_Tti016190</name>
</gene>
<dbReference type="Proteomes" id="UP000324632">
    <property type="component" value="Chromosome 9"/>
</dbReference>
<keyword evidence="3" id="KW-0238">DNA-binding</keyword>
<protein>
    <submittedName>
        <fullName evidence="7">Heat shock factor protein 5</fullName>
    </submittedName>
</protein>
<name>A0A5A9P549_9TELE</name>
<sequence length="321" mass="36948">MKINVSESSLAISGRNFPAKLWNLANDAENKSVLWSPSGNGVIINQHTFEIELMSPEQDCKVFKTTNFTSFIRQLNLYGFRKVTHVPRVPNLHHFQNANFKRSQPELLVNMKRLTIINKAKILLGKKHHRTDSHQLKPYDRTPIPPRSWTFQHGDASPFYTNKGFPFYSFRGYPANIPHRIVSSPTTMLLHQEPNYIYPSNYYPPVTWQYCIMETDRTVSDQYSYSPYSYFPQNYSVSEPQNYIQTRAQTPNNRDDAFLERAFHMVDELQSLSDVSMVRVGSPVKAHHYSGLPEPSEAILYTSPVASKLDSPSSESFLVCD</sequence>
<feature type="domain" description="HSF-type DNA-binding" evidence="6">
    <location>
        <begin position="13"/>
        <end position="114"/>
    </location>
</feature>
<dbReference type="SMART" id="SM00415">
    <property type="entry name" value="HSF"/>
    <property type="match status" value="1"/>
</dbReference>
<comment type="subcellular location">
    <subcellularLocation>
        <location evidence="1">Nucleus</location>
    </subcellularLocation>
</comment>
<dbReference type="PANTHER" id="PTHR10015:SF278">
    <property type="entry name" value="HEAT SHOCK FACTOR PROTEIN 5"/>
    <property type="match status" value="1"/>
</dbReference>
<comment type="caution">
    <text evidence="7">The sequence shown here is derived from an EMBL/GenBank/DDBJ whole genome shotgun (WGS) entry which is preliminary data.</text>
</comment>
<comment type="similarity">
    <text evidence="2 5">Belongs to the HSF family.</text>
</comment>
<dbReference type="InterPro" id="IPR000232">
    <property type="entry name" value="HSF_DNA-bd"/>
</dbReference>
<evidence type="ECO:0000256" key="5">
    <source>
        <dbReference type="RuleBase" id="RU004020"/>
    </source>
</evidence>
<evidence type="ECO:0000313" key="7">
    <source>
        <dbReference type="EMBL" id="KAA0716882.1"/>
    </source>
</evidence>
<dbReference type="SUPFAM" id="SSF46785">
    <property type="entry name" value="Winged helix' DNA-binding domain"/>
    <property type="match status" value="1"/>
</dbReference>
<reference evidence="7 8" key="1">
    <citation type="journal article" date="2019" name="Mol. Ecol. Resour.">
        <title>Chromosome-level genome assembly of Triplophysa tibetana, a fish adapted to the harsh high-altitude environment of the Tibetan Plateau.</title>
        <authorList>
            <person name="Yang X."/>
            <person name="Liu H."/>
            <person name="Ma Z."/>
            <person name="Zou Y."/>
            <person name="Zou M."/>
            <person name="Mao Y."/>
            <person name="Li X."/>
            <person name="Wang H."/>
            <person name="Chen T."/>
            <person name="Wang W."/>
            <person name="Yang R."/>
        </authorList>
    </citation>
    <scope>NUCLEOTIDE SEQUENCE [LARGE SCALE GENOMIC DNA]</scope>
    <source>
        <strain evidence="7">TTIB1903HZAU</strain>
        <tissue evidence="7">Muscle</tissue>
    </source>
</reference>
<dbReference type="Pfam" id="PF00447">
    <property type="entry name" value="HSF_DNA-bind"/>
    <property type="match status" value="1"/>
</dbReference>
<dbReference type="PANTHER" id="PTHR10015">
    <property type="entry name" value="HEAT SHOCK TRANSCRIPTION FACTOR"/>
    <property type="match status" value="1"/>
</dbReference>
<dbReference type="EMBL" id="SOYY01000009">
    <property type="protein sequence ID" value="KAA0716882.1"/>
    <property type="molecule type" value="Genomic_DNA"/>
</dbReference>
<dbReference type="GO" id="GO:0003700">
    <property type="term" value="F:DNA-binding transcription factor activity"/>
    <property type="evidence" value="ECO:0007669"/>
    <property type="project" value="InterPro"/>
</dbReference>
<evidence type="ECO:0000256" key="3">
    <source>
        <dbReference type="ARBA" id="ARBA00023125"/>
    </source>
</evidence>
<keyword evidence="7" id="KW-0346">Stress response</keyword>
<dbReference type="GO" id="GO:0043565">
    <property type="term" value="F:sequence-specific DNA binding"/>
    <property type="evidence" value="ECO:0007669"/>
    <property type="project" value="InterPro"/>
</dbReference>
<proteinExistence type="inferred from homology"/>
<evidence type="ECO:0000313" key="8">
    <source>
        <dbReference type="Proteomes" id="UP000324632"/>
    </source>
</evidence>
<evidence type="ECO:0000256" key="1">
    <source>
        <dbReference type="ARBA" id="ARBA00004123"/>
    </source>
</evidence>
<accession>A0A5A9P549</accession>
<dbReference type="AlphaFoldDB" id="A0A5A9P549"/>
<keyword evidence="4" id="KW-0539">Nucleus</keyword>
<keyword evidence="8" id="KW-1185">Reference proteome</keyword>
<dbReference type="InterPro" id="IPR036388">
    <property type="entry name" value="WH-like_DNA-bd_sf"/>
</dbReference>
<dbReference type="InterPro" id="IPR036390">
    <property type="entry name" value="WH_DNA-bd_sf"/>
</dbReference>
<evidence type="ECO:0000259" key="6">
    <source>
        <dbReference type="SMART" id="SM00415"/>
    </source>
</evidence>
<dbReference type="GO" id="GO:0005634">
    <property type="term" value="C:nucleus"/>
    <property type="evidence" value="ECO:0007669"/>
    <property type="project" value="UniProtKB-SubCell"/>
</dbReference>
<organism evidence="7 8">
    <name type="scientific">Triplophysa tibetana</name>
    <dbReference type="NCBI Taxonomy" id="1572043"/>
    <lineage>
        <taxon>Eukaryota</taxon>
        <taxon>Metazoa</taxon>
        <taxon>Chordata</taxon>
        <taxon>Craniata</taxon>
        <taxon>Vertebrata</taxon>
        <taxon>Euteleostomi</taxon>
        <taxon>Actinopterygii</taxon>
        <taxon>Neopterygii</taxon>
        <taxon>Teleostei</taxon>
        <taxon>Ostariophysi</taxon>
        <taxon>Cypriniformes</taxon>
        <taxon>Nemacheilidae</taxon>
        <taxon>Triplophysa</taxon>
    </lineage>
</organism>
<evidence type="ECO:0000256" key="4">
    <source>
        <dbReference type="ARBA" id="ARBA00023242"/>
    </source>
</evidence>